<sequence>MTDRTIQGQPGGLGTMLKAALPVLPGVNLVPGVAKKGGALPDLRLHRRDVAVDPAHVAAYARVCGFEPRQALPFTYPHMLAFGLHMGIMTDASFPFPAIGTVHLGNRITAHRPLAPTERLDVDAEARDLRPHPKGRVFDLVTTVSSGGEVVWDSTSTYLRVGRGDDTARPTGEPFDVVRGTGLVWRLPGDLGRRYAAVSGDHNPIHLYPLTAKAFGFKRQIAHGMWTKARCVAAFANRLGDAGTVEVEFKKPVFLPGTVAFGSRTVDGGLDFSLTDPRSDKPHLVGRARRG</sequence>
<evidence type="ECO:0000259" key="3">
    <source>
        <dbReference type="Pfam" id="PF01575"/>
    </source>
</evidence>
<evidence type="ECO:0000256" key="1">
    <source>
        <dbReference type="ARBA" id="ARBA00005254"/>
    </source>
</evidence>
<proteinExistence type="inferred from homology"/>
<dbReference type="SUPFAM" id="SSF54637">
    <property type="entry name" value="Thioesterase/thiol ester dehydrase-isomerase"/>
    <property type="match status" value="2"/>
</dbReference>
<dbReference type="RefSeq" id="WP_211332513.1">
    <property type="nucleotide sequence ID" value="NZ_RKHO01000001.1"/>
</dbReference>
<dbReference type="Pfam" id="PF01575">
    <property type="entry name" value="MaoC_dehydratas"/>
    <property type="match status" value="1"/>
</dbReference>
<evidence type="ECO:0000313" key="5">
    <source>
        <dbReference type="Proteomes" id="UP000281738"/>
    </source>
</evidence>
<dbReference type="EMBL" id="RKHO01000001">
    <property type="protein sequence ID" value="ROR91324.1"/>
    <property type="molecule type" value="Genomic_DNA"/>
</dbReference>
<feature type="region of interest" description="Disordered" evidence="2">
    <location>
        <begin position="272"/>
        <end position="291"/>
    </location>
</feature>
<gene>
    <name evidence="4" type="ORF">EDD33_2190</name>
</gene>
<feature type="domain" description="MaoC-like" evidence="3">
    <location>
        <begin position="193"/>
        <end position="261"/>
    </location>
</feature>
<organism evidence="4 5">
    <name type="scientific">Nocardioides aurantiacus</name>
    <dbReference type="NCBI Taxonomy" id="86796"/>
    <lineage>
        <taxon>Bacteria</taxon>
        <taxon>Bacillati</taxon>
        <taxon>Actinomycetota</taxon>
        <taxon>Actinomycetes</taxon>
        <taxon>Propionibacteriales</taxon>
        <taxon>Nocardioidaceae</taxon>
        <taxon>Nocardioides</taxon>
    </lineage>
</organism>
<protein>
    <submittedName>
        <fullName evidence="4">MaoC dehydratase-like protein</fullName>
    </submittedName>
</protein>
<comment type="similarity">
    <text evidence="1">Belongs to the enoyl-CoA hydratase/isomerase family.</text>
</comment>
<dbReference type="InterPro" id="IPR029069">
    <property type="entry name" value="HotDog_dom_sf"/>
</dbReference>
<name>A0A3N2CVT0_9ACTN</name>
<accession>A0A3N2CVT0</accession>
<dbReference type="AlphaFoldDB" id="A0A3N2CVT0"/>
<dbReference type="Gene3D" id="3.10.129.10">
    <property type="entry name" value="Hotdog Thioesterase"/>
    <property type="match status" value="1"/>
</dbReference>
<keyword evidence="5" id="KW-1185">Reference proteome</keyword>
<evidence type="ECO:0000256" key="2">
    <source>
        <dbReference type="SAM" id="MobiDB-lite"/>
    </source>
</evidence>
<dbReference type="PANTHER" id="PTHR43841">
    <property type="entry name" value="3-HYDROXYACYL-THIOESTER DEHYDRATASE HTDX-RELATED"/>
    <property type="match status" value="1"/>
</dbReference>
<dbReference type="PANTHER" id="PTHR43841:SF1">
    <property type="entry name" value="3-HYDROXYACYL-THIOESTER DEHYDRATASE X"/>
    <property type="match status" value="1"/>
</dbReference>
<reference evidence="4 5" key="1">
    <citation type="submission" date="2018-11" db="EMBL/GenBank/DDBJ databases">
        <title>Sequencing the genomes of 1000 actinobacteria strains.</title>
        <authorList>
            <person name="Klenk H.-P."/>
        </authorList>
    </citation>
    <scope>NUCLEOTIDE SEQUENCE [LARGE SCALE GENOMIC DNA]</scope>
    <source>
        <strain evidence="4 5">DSM 12652</strain>
    </source>
</reference>
<comment type="caution">
    <text evidence="4">The sequence shown here is derived from an EMBL/GenBank/DDBJ whole genome shotgun (WGS) entry which is preliminary data.</text>
</comment>
<evidence type="ECO:0000313" key="4">
    <source>
        <dbReference type="EMBL" id="ROR91324.1"/>
    </source>
</evidence>
<dbReference type="InterPro" id="IPR002539">
    <property type="entry name" value="MaoC-like_dom"/>
</dbReference>
<dbReference type="Proteomes" id="UP000281738">
    <property type="component" value="Unassembled WGS sequence"/>
</dbReference>